<dbReference type="PROSITE" id="PS00211">
    <property type="entry name" value="ABC_TRANSPORTER_1"/>
    <property type="match status" value="1"/>
</dbReference>
<keyword evidence="10" id="KW-1185">Reference proteome</keyword>
<evidence type="ECO:0000256" key="1">
    <source>
        <dbReference type="ARBA" id="ARBA00022448"/>
    </source>
</evidence>
<keyword evidence="4" id="KW-0547">Nucleotide-binding</keyword>
<dbReference type="InterPro" id="IPR003439">
    <property type="entry name" value="ABC_transporter-like_ATP-bd"/>
</dbReference>
<dbReference type="PROSITE" id="PS50893">
    <property type="entry name" value="ABC_TRANSPORTER_2"/>
    <property type="match status" value="1"/>
</dbReference>
<dbReference type="SMART" id="SM00382">
    <property type="entry name" value="AAA"/>
    <property type="match status" value="1"/>
</dbReference>
<keyword evidence="7" id="KW-0472">Membrane</keyword>
<dbReference type="EMBL" id="RDRB01000005">
    <property type="protein sequence ID" value="ROU01310.1"/>
    <property type="molecule type" value="Genomic_DNA"/>
</dbReference>
<name>A0A3N2R1G3_9RHOB</name>
<evidence type="ECO:0000256" key="3">
    <source>
        <dbReference type="ARBA" id="ARBA00022519"/>
    </source>
</evidence>
<dbReference type="AlphaFoldDB" id="A0A3N2R1G3"/>
<evidence type="ECO:0000313" key="9">
    <source>
        <dbReference type="EMBL" id="ROU01310.1"/>
    </source>
</evidence>
<feature type="domain" description="ABC transporter" evidence="8">
    <location>
        <begin position="1"/>
        <end position="198"/>
    </location>
</feature>
<keyword evidence="1" id="KW-0813">Transport</keyword>
<protein>
    <submittedName>
        <fullName evidence="9">ATP-binding cassette domain-containing protein</fullName>
    </submittedName>
</protein>
<dbReference type="InterPro" id="IPR027417">
    <property type="entry name" value="P-loop_NTPase"/>
</dbReference>
<evidence type="ECO:0000256" key="7">
    <source>
        <dbReference type="ARBA" id="ARBA00023136"/>
    </source>
</evidence>
<evidence type="ECO:0000256" key="5">
    <source>
        <dbReference type="ARBA" id="ARBA00022840"/>
    </source>
</evidence>
<keyword evidence="6" id="KW-1278">Translocase</keyword>
<accession>A0A3N2R1G3</accession>
<dbReference type="Proteomes" id="UP000268016">
    <property type="component" value="Unassembled WGS sequence"/>
</dbReference>
<evidence type="ECO:0000256" key="6">
    <source>
        <dbReference type="ARBA" id="ARBA00022967"/>
    </source>
</evidence>
<evidence type="ECO:0000259" key="8">
    <source>
        <dbReference type="PROSITE" id="PS50893"/>
    </source>
</evidence>
<organism evidence="9 10">
    <name type="scientific">Histidinibacterium lentulum</name>
    <dbReference type="NCBI Taxonomy" id="2480588"/>
    <lineage>
        <taxon>Bacteria</taxon>
        <taxon>Pseudomonadati</taxon>
        <taxon>Pseudomonadota</taxon>
        <taxon>Alphaproteobacteria</taxon>
        <taxon>Rhodobacterales</taxon>
        <taxon>Paracoccaceae</taxon>
        <taxon>Histidinibacterium</taxon>
    </lineage>
</organism>
<keyword evidence="3" id="KW-0997">Cell inner membrane</keyword>
<dbReference type="SUPFAM" id="SSF52540">
    <property type="entry name" value="P-loop containing nucleoside triphosphate hydrolases"/>
    <property type="match status" value="1"/>
</dbReference>
<dbReference type="Pfam" id="PF00005">
    <property type="entry name" value="ABC_tran"/>
    <property type="match status" value="1"/>
</dbReference>
<gene>
    <name evidence="9" type="ORF">EAT49_12175</name>
</gene>
<evidence type="ECO:0000256" key="4">
    <source>
        <dbReference type="ARBA" id="ARBA00022741"/>
    </source>
</evidence>
<proteinExistence type="predicted"/>
<dbReference type="Gene3D" id="3.40.50.300">
    <property type="entry name" value="P-loop containing nucleotide triphosphate hydrolases"/>
    <property type="match status" value="1"/>
</dbReference>
<comment type="caution">
    <text evidence="9">The sequence shown here is derived from an EMBL/GenBank/DDBJ whole genome shotgun (WGS) entry which is preliminary data.</text>
</comment>
<dbReference type="PANTHER" id="PTHR42781:SF1">
    <property type="entry name" value="THIAMINE IMPORT ATP-BINDING PROTEIN THIQ"/>
    <property type="match status" value="1"/>
</dbReference>
<sequence length="199" mass="20480">MGPSGGGKSTLLDAVGGFLAPVSGRVEVDGRDITALPPAERPVAQLFQDGNLFPHLTLAENVGLGIAASRAAARDPRVAQVLARVGLEGLGDRRPARLSGGQQSRAALARALVQDRPVVLLDEPFSALGPGLKQEMLALAAEVLAAPGRLMLMVTHDPEDARSVADSVVLVADGRATGPFETGALFADPPPALRAYLGD</sequence>
<evidence type="ECO:0000313" key="10">
    <source>
        <dbReference type="Proteomes" id="UP000268016"/>
    </source>
</evidence>
<dbReference type="InterPro" id="IPR017871">
    <property type="entry name" value="ABC_transporter-like_CS"/>
</dbReference>
<evidence type="ECO:0000256" key="2">
    <source>
        <dbReference type="ARBA" id="ARBA00022475"/>
    </source>
</evidence>
<dbReference type="GO" id="GO:0005524">
    <property type="term" value="F:ATP binding"/>
    <property type="evidence" value="ECO:0007669"/>
    <property type="project" value="UniProtKB-KW"/>
</dbReference>
<dbReference type="OrthoDB" id="9802264at2"/>
<reference evidence="9 10" key="1">
    <citation type="submission" date="2018-10" db="EMBL/GenBank/DDBJ databases">
        <title>Histidinibacterium lentulum gen. nov., sp. nov., a marine bacterium from the culture broth of Picochlorum sp. 122.</title>
        <authorList>
            <person name="Wang G."/>
        </authorList>
    </citation>
    <scope>NUCLEOTIDE SEQUENCE [LARGE SCALE GENOMIC DNA]</scope>
    <source>
        <strain evidence="9 10">B17</strain>
    </source>
</reference>
<dbReference type="GO" id="GO:0016887">
    <property type="term" value="F:ATP hydrolysis activity"/>
    <property type="evidence" value="ECO:0007669"/>
    <property type="project" value="InterPro"/>
</dbReference>
<dbReference type="InterPro" id="IPR050093">
    <property type="entry name" value="ABC_SmlMolc_Importer"/>
</dbReference>
<keyword evidence="5 9" id="KW-0067">ATP-binding</keyword>
<dbReference type="InterPro" id="IPR003593">
    <property type="entry name" value="AAA+_ATPase"/>
</dbReference>
<dbReference type="PANTHER" id="PTHR42781">
    <property type="entry name" value="SPERMIDINE/PUTRESCINE IMPORT ATP-BINDING PROTEIN POTA"/>
    <property type="match status" value="1"/>
</dbReference>
<keyword evidence="2" id="KW-1003">Cell membrane</keyword>